<dbReference type="SUPFAM" id="SSF55785">
    <property type="entry name" value="PYP-like sensor domain (PAS domain)"/>
    <property type="match status" value="2"/>
</dbReference>
<dbReference type="SMART" id="SM00283">
    <property type="entry name" value="MA"/>
    <property type="match status" value="1"/>
</dbReference>
<dbReference type="PANTHER" id="PTHR24422:SF10">
    <property type="entry name" value="CHEMOTAXIS PROTEIN METHYLTRANSFERASE 2"/>
    <property type="match status" value="1"/>
</dbReference>
<keyword evidence="1 2" id="KW-0807">Transducer</keyword>
<comment type="caution">
    <text evidence="6">The sequence shown here is derived from an EMBL/GenBank/DDBJ whole genome shotgun (WGS) entry which is preliminary data.</text>
</comment>
<dbReference type="GO" id="GO:0007165">
    <property type="term" value="P:signal transduction"/>
    <property type="evidence" value="ECO:0007669"/>
    <property type="project" value="UniProtKB-KW"/>
</dbReference>
<evidence type="ECO:0000259" key="3">
    <source>
        <dbReference type="PROSITE" id="PS50111"/>
    </source>
</evidence>
<dbReference type="Pfam" id="PF08447">
    <property type="entry name" value="PAS_3"/>
    <property type="match status" value="1"/>
</dbReference>
<feature type="domain" description="PAC" evidence="5">
    <location>
        <begin position="201"/>
        <end position="258"/>
    </location>
</feature>
<dbReference type="GO" id="GO:0006935">
    <property type="term" value="P:chemotaxis"/>
    <property type="evidence" value="ECO:0007669"/>
    <property type="project" value="InterPro"/>
</dbReference>
<dbReference type="NCBIfam" id="TIGR00229">
    <property type="entry name" value="sensory_box"/>
    <property type="match status" value="2"/>
</dbReference>
<dbReference type="SMART" id="SM00086">
    <property type="entry name" value="PAC"/>
    <property type="match status" value="2"/>
</dbReference>
<proteinExistence type="predicted"/>
<evidence type="ECO:0000259" key="4">
    <source>
        <dbReference type="PROSITE" id="PS50112"/>
    </source>
</evidence>
<gene>
    <name evidence="6" type="ORF">GW590_10150</name>
</gene>
<feature type="domain" description="PAC" evidence="5">
    <location>
        <begin position="84"/>
        <end position="136"/>
    </location>
</feature>
<dbReference type="InterPro" id="IPR013656">
    <property type="entry name" value="PAS_4"/>
</dbReference>
<dbReference type="PROSITE" id="PS50111">
    <property type="entry name" value="CHEMOTAXIS_TRANSDUC_2"/>
    <property type="match status" value="1"/>
</dbReference>
<dbReference type="GO" id="GO:0016020">
    <property type="term" value="C:membrane"/>
    <property type="evidence" value="ECO:0007669"/>
    <property type="project" value="InterPro"/>
</dbReference>
<accession>A0A848MIU6</accession>
<dbReference type="InterPro" id="IPR035965">
    <property type="entry name" value="PAS-like_dom_sf"/>
</dbReference>
<name>A0A848MIU6_9GAMM</name>
<dbReference type="SUPFAM" id="SSF58104">
    <property type="entry name" value="Methyl-accepting chemotaxis protein (MCP) signaling domain"/>
    <property type="match status" value="1"/>
</dbReference>
<dbReference type="Gene3D" id="3.30.450.20">
    <property type="entry name" value="PAS domain"/>
    <property type="match status" value="2"/>
</dbReference>
<reference evidence="6 7" key="2">
    <citation type="submission" date="2020-06" db="EMBL/GenBank/DDBJ databases">
        <title>Polyphasic characterization of a Rahnella strain isolated from tree sap.</title>
        <authorList>
            <person name="Kim I.S."/>
        </authorList>
    </citation>
    <scope>NUCLEOTIDE SEQUENCE [LARGE SCALE GENOMIC DNA]</scope>
    <source>
        <strain evidence="6 7">SAP-1</strain>
    </source>
</reference>
<dbReference type="InterPro" id="IPR004089">
    <property type="entry name" value="MCPsignal_dom"/>
</dbReference>
<keyword evidence="7" id="KW-1185">Reference proteome</keyword>
<dbReference type="GO" id="GO:0004888">
    <property type="term" value="F:transmembrane signaling receptor activity"/>
    <property type="evidence" value="ECO:0007669"/>
    <property type="project" value="InterPro"/>
</dbReference>
<dbReference type="InterPro" id="IPR050903">
    <property type="entry name" value="Bact_Chemotaxis_MeTrfase"/>
</dbReference>
<dbReference type="Pfam" id="PF08448">
    <property type="entry name" value="PAS_4"/>
    <property type="match status" value="1"/>
</dbReference>
<feature type="domain" description="PAS" evidence="4">
    <location>
        <begin position="24"/>
        <end position="55"/>
    </location>
</feature>
<dbReference type="PANTHER" id="PTHR24422">
    <property type="entry name" value="CHEMOTAXIS PROTEIN METHYLTRANSFERASE"/>
    <property type="match status" value="1"/>
</dbReference>
<dbReference type="EMBL" id="JAADJU010000004">
    <property type="protein sequence ID" value="NMP27226.1"/>
    <property type="molecule type" value="Genomic_DNA"/>
</dbReference>
<evidence type="ECO:0000256" key="2">
    <source>
        <dbReference type="PROSITE-ProRule" id="PRU00284"/>
    </source>
</evidence>
<evidence type="ECO:0000313" key="7">
    <source>
        <dbReference type="Proteomes" id="UP000585363"/>
    </source>
</evidence>
<dbReference type="RefSeq" id="WP_169402912.1">
    <property type="nucleotide sequence ID" value="NZ_JAADJU010000004.1"/>
</dbReference>
<dbReference type="PROSITE" id="PS50112">
    <property type="entry name" value="PAS"/>
    <property type="match status" value="2"/>
</dbReference>
<evidence type="ECO:0000256" key="1">
    <source>
        <dbReference type="ARBA" id="ARBA00023224"/>
    </source>
</evidence>
<dbReference type="Gene3D" id="1.10.287.950">
    <property type="entry name" value="Methyl-accepting chemotaxis protein"/>
    <property type="match status" value="1"/>
</dbReference>
<dbReference type="InterPro" id="IPR000700">
    <property type="entry name" value="PAS-assoc_C"/>
</dbReference>
<feature type="domain" description="Methyl-accepting transducer" evidence="3">
    <location>
        <begin position="265"/>
        <end position="436"/>
    </location>
</feature>
<dbReference type="SMART" id="SM00091">
    <property type="entry name" value="PAS"/>
    <property type="match status" value="2"/>
</dbReference>
<dbReference type="PRINTS" id="PR00260">
    <property type="entry name" value="CHEMTRNSDUCR"/>
</dbReference>
<dbReference type="PROSITE" id="PS50113">
    <property type="entry name" value="PAC"/>
    <property type="match status" value="2"/>
</dbReference>
<dbReference type="InterPro" id="IPR000014">
    <property type="entry name" value="PAS"/>
</dbReference>
<protein>
    <submittedName>
        <fullName evidence="6">PAS domain S-box protein</fullName>
    </submittedName>
</protein>
<dbReference type="InterPro" id="IPR013655">
    <property type="entry name" value="PAS_fold_3"/>
</dbReference>
<sequence>MQRFTHQISSAARDKFLAIQQAVPLIVFSHDGIVVDVNNQFLNIMGYLREEVIGQPHSLFCTPEFAGSAAYKLHWQGLNQGKAISGNIKRVHKNGSIIWLEAIYAPVTNTQGKVVEIIKIASDITDRINESQNHQGVLQAINRTMLLISFTPDGNILNANDNFLQLMGYTLSQIVGKPHAILCTSQWRDSEDYPRHWLRLQNGEFILGCFERVDIHGRSVWLDASYNPVLDDEGRVIKVVKIAQNVTQQINQQHQQESLMAHLHRLSLSTDKTASEGVTIVQNAVAGMQEVETLAQQTSQIIGQLGQTSARIGEMVDAIRRISSQSNLLAMSATIEAAHAGDLGRGFAIVAGEVRSLADQSRKAAIEIDELTQHIRQGVLAAIDSMDCCVMQAAGGVTLSRDTGEVINRVNLGMQDLIKMITTTSAAESPADNLHL</sequence>
<evidence type="ECO:0000313" key="6">
    <source>
        <dbReference type="EMBL" id="NMP27226.1"/>
    </source>
</evidence>
<dbReference type="InterPro" id="IPR004090">
    <property type="entry name" value="Chemotax_Me-accpt_rcpt"/>
</dbReference>
<reference evidence="6 7" key="1">
    <citation type="submission" date="2020-01" db="EMBL/GenBank/DDBJ databases">
        <authorList>
            <person name="Lee S.D."/>
        </authorList>
    </citation>
    <scope>NUCLEOTIDE SEQUENCE [LARGE SCALE GENOMIC DNA]</scope>
    <source>
        <strain evidence="6 7">SAP-1</strain>
    </source>
</reference>
<dbReference type="Pfam" id="PF00015">
    <property type="entry name" value="MCPsignal"/>
    <property type="match status" value="1"/>
</dbReference>
<dbReference type="CDD" id="cd00130">
    <property type="entry name" value="PAS"/>
    <property type="match status" value="2"/>
</dbReference>
<evidence type="ECO:0000259" key="5">
    <source>
        <dbReference type="PROSITE" id="PS50113"/>
    </source>
</evidence>
<feature type="domain" description="PAS" evidence="4">
    <location>
        <begin position="147"/>
        <end position="177"/>
    </location>
</feature>
<organism evidence="6 7">
    <name type="scientific">Rouxiella aceris</name>
    <dbReference type="NCBI Taxonomy" id="2703884"/>
    <lineage>
        <taxon>Bacteria</taxon>
        <taxon>Pseudomonadati</taxon>
        <taxon>Pseudomonadota</taxon>
        <taxon>Gammaproteobacteria</taxon>
        <taxon>Enterobacterales</taxon>
        <taxon>Yersiniaceae</taxon>
        <taxon>Rouxiella</taxon>
    </lineage>
</organism>
<dbReference type="AlphaFoldDB" id="A0A848MIU6"/>
<dbReference type="Proteomes" id="UP000585363">
    <property type="component" value="Unassembled WGS sequence"/>
</dbReference>
<dbReference type="InterPro" id="IPR001610">
    <property type="entry name" value="PAC"/>
</dbReference>